<feature type="region of interest" description="Disordered" evidence="1">
    <location>
        <begin position="56"/>
        <end position="80"/>
    </location>
</feature>
<dbReference type="OrthoDB" id="7511418at2"/>
<protein>
    <recommendedName>
        <fullName evidence="5">Argininosuccinate lyase</fullName>
    </recommendedName>
</protein>
<reference evidence="3 4" key="1">
    <citation type="submission" date="2018-08" db="EMBL/GenBank/DDBJ databases">
        <title>Erythrobacter zhengii sp.nov., a bacterium isolated from deep-sea sediment.</title>
        <authorList>
            <person name="Fang C."/>
            <person name="Wu Y.-H."/>
            <person name="Sun C."/>
            <person name="Wang H."/>
            <person name="Cheng H."/>
            <person name="Meng F.-X."/>
            <person name="Wang C.-S."/>
            <person name="Xu X.-W."/>
        </authorList>
    </citation>
    <scope>NUCLEOTIDE SEQUENCE [LARGE SCALE GENOMIC DNA]</scope>
    <source>
        <strain evidence="3 4">V18</strain>
    </source>
</reference>
<dbReference type="RefSeq" id="WP_119587283.1">
    <property type="nucleotide sequence ID" value="NZ_CAWODQ010000025.1"/>
</dbReference>
<keyword evidence="4" id="KW-1185">Reference proteome</keyword>
<gene>
    <name evidence="3" type="ORF">D2V07_12195</name>
</gene>
<evidence type="ECO:0000256" key="2">
    <source>
        <dbReference type="SAM" id="SignalP"/>
    </source>
</evidence>
<dbReference type="EMBL" id="QXFL01000005">
    <property type="protein sequence ID" value="RIV85054.1"/>
    <property type="molecule type" value="Genomic_DNA"/>
</dbReference>
<dbReference type="PROSITE" id="PS51257">
    <property type="entry name" value="PROKAR_LIPOPROTEIN"/>
    <property type="match status" value="1"/>
</dbReference>
<evidence type="ECO:0000313" key="3">
    <source>
        <dbReference type="EMBL" id="RIV85054.1"/>
    </source>
</evidence>
<organism evidence="3 4">
    <name type="scientific">Aurantiacibacter zhengii</name>
    <dbReference type="NCBI Taxonomy" id="2307003"/>
    <lineage>
        <taxon>Bacteria</taxon>
        <taxon>Pseudomonadati</taxon>
        <taxon>Pseudomonadota</taxon>
        <taxon>Alphaproteobacteria</taxon>
        <taxon>Sphingomonadales</taxon>
        <taxon>Erythrobacteraceae</taxon>
        <taxon>Aurantiacibacter</taxon>
    </lineage>
</organism>
<evidence type="ECO:0000313" key="4">
    <source>
        <dbReference type="Proteomes" id="UP000286576"/>
    </source>
</evidence>
<name>A0A418NQH2_9SPHN</name>
<comment type="caution">
    <text evidence="3">The sequence shown here is derived from an EMBL/GenBank/DDBJ whole genome shotgun (WGS) entry which is preliminary data.</text>
</comment>
<feature type="compositionally biased region" description="Low complexity" evidence="1">
    <location>
        <begin position="70"/>
        <end position="80"/>
    </location>
</feature>
<accession>A0A418NQH2</accession>
<keyword evidence="2" id="KW-0732">Signal</keyword>
<proteinExistence type="predicted"/>
<feature type="signal peptide" evidence="2">
    <location>
        <begin position="1"/>
        <end position="21"/>
    </location>
</feature>
<evidence type="ECO:0000256" key="1">
    <source>
        <dbReference type="SAM" id="MobiDB-lite"/>
    </source>
</evidence>
<feature type="chain" id="PRO_5019034999" description="Argininosuccinate lyase" evidence="2">
    <location>
        <begin position="22"/>
        <end position="80"/>
    </location>
</feature>
<dbReference type="AlphaFoldDB" id="A0A418NQH2"/>
<dbReference type="Proteomes" id="UP000286576">
    <property type="component" value="Unassembled WGS sequence"/>
</dbReference>
<evidence type="ECO:0008006" key="5">
    <source>
        <dbReference type="Google" id="ProtNLM"/>
    </source>
</evidence>
<sequence length="80" mass="8450">MSIIRTMAVAAPLLLALSACNDEPEVDTQDDGREASGEVLEGTISDAMLPLDQVRSQAPLMEEAEDGENAENASASEETE</sequence>